<dbReference type="AlphaFoldDB" id="A0AAW9SIA2"/>
<accession>A0AAW9SIA2</accession>
<keyword evidence="3" id="KW-1185">Reference proteome</keyword>
<evidence type="ECO:0000256" key="1">
    <source>
        <dbReference type="SAM" id="MobiDB-lite"/>
    </source>
</evidence>
<dbReference type="RefSeq" id="WP_346823338.1">
    <property type="nucleotide sequence ID" value="NZ_JBDKWZ010000014.1"/>
</dbReference>
<organism evidence="2 3">
    <name type="scientific">Rapidithrix thailandica</name>
    <dbReference type="NCBI Taxonomy" id="413964"/>
    <lineage>
        <taxon>Bacteria</taxon>
        <taxon>Pseudomonadati</taxon>
        <taxon>Bacteroidota</taxon>
        <taxon>Cytophagia</taxon>
        <taxon>Cytophagales</taxon>
        <taxon>Flammeovirgaceae</taxon>
        <taxon>Rapidithrix</taxon>
    </lineage>
</organism>
<comment type="caution">
    <text evidence="2">The sequence shown here is derived from an EMBL/GenBank/DDBJ whole genome shotgun (WGS) entry which is preliminary data.</text>
</comment>
<evidence type="ECO:0000313" key="2">
    <source>
        <dbReference type="EMBL" id="MEN7550556.1"/>
    </source>
</evidence>
<protein>
    <submittedName>
        <fullName evidence="2">Uncharacterized protein</fullName>
    </submittedName>
</protein>
<reference evidence="2 3" key="1">
    <citation type="submission" date="2024-04" db="EMBL/GenBank/DDBJ databases">
        <title>Novel genus in family Flammeovirgaceae.</title>
        <authorList>
            <person name="Nguyen T.H."/>
            <person name="Vuong T.Q."/>
            <person name="Le H."/>
            <person name="Kim S.-G."/>
        </authorList>
    </citation>
    <scope>NUCLEOTIDE SEQUENCE [LARGE SCALE GENOMIC DNA]</scope>
    <source>
        <strain evidence="2 3">JCM 23209</strain>
    </source>
</reference>
<proteinExistence type="predicted"/>
<evidence type="ECO:0000313" key="3">
    <source>
        <dbReference type="Proteomes" id="UP001403385"/>
    </source>
</evidence>
<sequence>MSKYDAAESYYHELMAHIELWLEQVAKNVKDEHEKYGSSMTRDGYNDYKFEPNKGTPANKIHHELKELEKSDNK</sequence>
<gene>
    <name evidence="2" type="ORF">AAG747_21730</name>
</gene>
<name>A0AAW9SIA2_9BACT</name>
<feature type="compositionally biased region" description="Basic and acidic residues" evidence="1">
    <location>
        <begin position="61"/>
        <end position="74"/>
    </location>
</feature>
<dbReference type="EMBL" id="JBDKWZ010000014">
    <property type="protein sequence ID" value="MEN7550556.1"/>
    <property type="molecule type" value="Genomic_DNA"/>
</dbReference>
<feature type="region of interest" description="Disordered" evidence="1">
    <location>
        <begin position="36"/>
        <end position="74"/>
    </location>
</feature>
<dbReference type="Proteomes" id="UP001403385">
    <property type="component" value="Unassembled WGS sequence"/>
</dbReference>